<keyword evidence="1" id="KW-0808">Transferase</keyword>
<organism evidence="1 2">
    <name type="scientific">Trachymyrmex cornetzi</name>
    <dbReference type="NCBI Taxonomy" id="471704"/>
    <lineage>
        <taxon>Eukaryota</taxon>
        <taxon>Metazoa</taxon>
        <taxon>Ecdysozoa</taxon>
        <taxon>Arthropoda</taxon>
        <taxon>Hexapoda</taxon>
        <taxon>Insecta</taxon>
        <taxon>Pterygota</taxon>
        <taxon>Neoptera</taxon>
        <taxon>Endopterygota</taxon>
        <taxon>Hymenoptera</taxon>
        <taxon>Apocrita</taxon>
        <taxon>Aculeata</taxon>
        <taxon>Formicoidea</taxon>
        <taxon>Formicidae</taxon>
        <taxon>Myrmicinae</taxon>
        <taxon>Trachymyrmex</taxon>
    </lineage>
</organism>
<proteinExistence type="predicted"/>
<evidence type="ECO:0000313" key="1">
    <source>
        <dbReference type="EMBL" id="KYN17860.1"/>
    </source>
</evidence>
<dbReference type="STRING" id="471704.A0A151J5B3"/>
<reference evidence="1 2" key="1">
    <citation type="submission" date="2015-09" db="EMBL/GenBank/DDBJ databases">
        <title>Trachymyrmex cornetzi WGS genome.</title>
        <authorList>
            <person name="Nygaard S."/>
            <person name="Hu H."/>
            <person name="Boomsma J."/>
            <person name="Zhang G."/>
        </authorList>
    </citation>
    <scope>NUCLEOTIDE SEQUENCE [LARGE SCALE GENOMIC DNA]</scope>
    <source>
        <strain evidence="1">Tcor2-1</strain>
        <tissue evidence="1">Whole body</tissue>
    </source>
</reference>
<protein>
    <submittedName>
        <fullName evidence="1">RNA-directed DNA polymerase from mobile element jockey</fullName>
    </submittedName>
</protein>
<dbReference type="GO" id="GO:0003964">
    <property type="term" value="F:RNA-directed DNA polymerase activity"/>
    <property type="evidence" value="ECO:0007669"/>
    <property type="project" value="UniProtKB-KW"/>
</dbReference>
<dbReference type="InterPro" id="IPR036691">
    <property type="entry name" value="Endo/exonu/phosph_ase_sf"/>
</dbReference>
<dbReference type="SUPFAM" id="SSF56219">
    <property type="entry name" value="DNase I-like"/>
    <property type="match status" value="1"/>
</dbReference>
<dbReference type="Gene3D" id="3.60.10.10">
    <property type="entry name" value="Endonuclease/exonuclease/phosphatase"/>
    <property type="match status" value="1"/>
</dbReference>
<feature type="non-terminal residue" evidence="1">
    <location>
        <position position="1"/>
    </location>
</feature>
<keyword evidence="1" id="KW-0548">Nucleotidyltransferase</keyword>
<dbReference type="Proteomes" id="UP000078492">
    <property type="component" value="Unassembled WGS sequence"/>
</dbReference>
<dbReference type="EMBL" id="KQ980071">
    <property type="protein sequence ID" value="KYN17860.1"/>
    <property type="molecule type" value="Genomic_DNA"/>
</dbReference>
<dbReference type="AlphaFoldDB" id="A0A151J5B3"/>
<accession>A0A151J5B3</accession>
<sequence>ILQWNCCGARSKLPQLQAISKNYDIICIQESLLSPSSTFSLRGFYTLRADITKPGTRGICIVIRYNIVFSIIDLSDLRDDSVEMLAVEVSNDQRPTLPPSSGPSIIDLIIATANMAPLYEARAEEDIWGSDHFPITVRVGTSLILRQRYDYKIKLDQREWTARSMYNYTPLVSSYDSFMSHLPPDEKEAYSRLTNHLVDTAVMCRSSSTNATSLGTVPISNERATPPWWTDKCQEIIIKRREAVRIWQRAPTIENFHNFKKARAKYSKVLFREKRKGWNQNLSDYLTLKLRFQKSLNHTADPSKERQTMQEAIQKLCPSCFQDISTSLEKMKKDNNSGAIFEEIDSPITVRHLERAISTMKKKSAPGLDRINNNMLAHLPDEYKELLVNFFNRFLTEGSVPDEWKVSLVVSIPKAEGSRVMLDSHCIRFAPISLLSCILKLLEKIVYWKLLWLMESQSLLPQEQMGFRPSRSCNDNLVTFTNYACSIFVWHDNPSIFLKLERLQYKAIRMALGYRQSTPINVMLYEARELPLKLRFGLLPYGKRH</sequence>
<keyword evidence="1" id="KW-0695">RNA-directed DNA polymerase</keyword>
<dbReference type="PANTHER" id="PTHR19446">
    <property type="entry name" value="REVERSE TRANSCRIPTASES"/>
    <property type="match status" value="1"/>
</dbReference>
<gene>
    <name evidence="1" type="ORF">ALC57_09853</name>
</gene>
<keyword evidence="2" id="KW-1185">Reference proteome</keyword>
<name>A0A151J5B3_9HYME</name>
<evidence type="ECO:0000313" key="2">
    <source>
        <dbReference type="Proteomes" id="UP000078492"/>
    </source>
</evidence>